<organism evidence="5 6">
    <name type="scientific">Ferroacidibacillus organovorans</name>
    <dbReference type="NCBI Taxonomy" id="1765683"/>
    <lineage>
        <taxon>Bacteria</taxon>
        <taxon>Bacillati</taxon>
        <taxon>Bacillota</taxon>
        <taxon>Bacilli</taxon>
        <taxon>Bacillales</taxon>
        <taxon>Alicyclobacillaceae</taxon>
        <taxon>Ferroacidibacillus</taxon>
    </lineage>
</organism>
<dbReference type="SUPFAM" id="SSF53041">
    <property type="entry name" value="Resolvase-like"/>
    <property type="match status" value="1"/>
</dbReference>
<feature type="coiled-coil region" evidence="1">
    <location>
        <begin position="427"/>
        <end position="503"/>
    </location>
</feature>
<dbReference type="InterPro" id="IPR050639">
    <property type="entry name" value="SSR_resolvase"/>
</dbReference>
<dbReference type="InterPro" id="IPR038109">
    <property type="entry name" value="DNA_bind_recomb_sf"/>
</dbReference>
<dbReference type="PANTHER" id="PTHR30461:SF23">
    <property type="entry name" value="DNA RECOMBINASE-RELATED"/>
    <property type="match status" value="1"/>
</dbReference>
<dbReference type="PANTHER" id="PTHR30461">
    <property type="entry name" value="DNA-INVERTASE FROM LAMBDOID PROPHAGE"/>
    <property type="match status" value="1"/>
</dbReference>
<feature type="domain" description="Recombinase" evidence="4">
    <location>
        <begin position="211"/>
        <end position="344"/>
    </location>
</feature>
<sequence>MQNPRPGMAGCGTIRGRVHPGRNPENLAGLLVPRWGKVRYTQDASSSTSSLHRGMEAVYVATYVRVSTVFEEQDTSLINQEEGLNDFIRRNAWILFDTYSERQSSFKKRVEFQRLVRDAMARKFQVILVKSLSRFGRSIGELNTVVPQLAERGVRFIALSEDIDTEKNGWQSKLAMYSMVYQMTSQTTSDWIRMAEKARAKRGEFTGSIPPYGYKKADKRLVPADDETPAVVQRIFDWYVGGEMGMQSIANLLSDWGIPTPGQVSGQKNASSYWHLSSVRTILTNPAYVGDLVAQREHVATLGSTRRRETSPEERVVLRDSHSPLISRDLFEAAQRLLNRRSIQHMPGKPNLFTHLLVCADCGKGMSCVRRDYGNTHYVCTTHLKRGAHLCGRHAIRETYLERVILNSLKRLTGEQVDTEGLIADIRRASEQQKKREKKRVESVKDRIAKLEKRKSTAEDKWLDGEWDKDRYHAALERFEAELLELRRELNGLEQASQTEQAVPRNIAQYARLERLDRQLALMLIKRIEVQEDGQVEINYNFTL</sequence>
<evidence type="ECO:0000313" key="6">
    <source>
        <dbReference type="Proteomes" id="UP000190229"/>
    </source>
</evidence>
<dbReference type="PROSITE" id="PS51736">
    <property type="entry name" value="RECOMBINASES_3"/>
    <property type="match status" value="1"/>
</dbReference>
<dbReference type="Gene3D" id="3.40.50.1390">
    <property type="entry name" value="Resolvase, N-terminal catalytic domain"/>
    <property type="match status" value="1"/>
</dbReference>
<evidence type="ECO:0000313" key="5">
    <source>
        <dbReference type="EMBL" id="OPG16056.1"/>
    </source>
</evidence>
<dbReference type="GO" id="GO:0003677">
    <property type="term" value="F:DNA binding"/>
    <property type="evidence" value="ECO:0007669"/>
    <property type="project" value="InterPro"/>
</dbReference>
<dbReference type="Pfam" id="PF13408">
    <property type="entry name" value="Zn_ribbon_recom"/>
    <property type="match status" value="1"/>
</dbReference>
<feature type="domain" description="Resolvase/invertase-type recombinase catalytic" evidence="3">
    <location>
        <begin position="59"/>
        <end position="203"/>
    </location>
</feature>
<evidence type="ECO:0008006" key="7">
    <source>
        <dbReference type="Google" id="ProtNLM"/>
    </source>
</evidence>
<dbReference type="Pfam" id="PF07508">
    <property type="entry name" value="Recombinase"/>
    <property type="match status" value="1"/>
</dbReference>
<dbReference type="Gene3D" id="3.90.1750.20">
    <property type="entry name" value="Putative Large Serine Recombinase, Chain B, Domain 2"/>
    <property type="match status" value="1"/>
</dbReference>
<accession>A0A1V4ESY9</accession>
<keyword evidence="6" id="KW-1185">Reference proteome</keyword>
<dbReference type="CDD" id="cd00338">
    <property type="entry name" value="Ser_Recombinase"/>
    <property type="match status" value="1"/>
</dbReference>
<evidence type="ECO:0000259" key="3">
    <source>
        <dbReference type="PROSITE" id="PS51736"/>
    </source>
</evidence>
<dbReference type="GO" id="GO:0000150">
    <property type="term" value="F:DNA strand exchange activity"/>
    <property type="evidence" value="ECO:0007669"/>
    <property type="project" value="InterPro"/>
</dbReference>
<dbReference type="EMBL" id="MWPS01000022">
    <property type="protein sequence ID" value="OPG16056.1"/>
    <property type="molecule type" value="Genomic_DNA"/>
</dbReference>
<dbReference type="Proteomes" id="UP000190229">
    <property type="component" value="Unassembled WGS sequence"/>
</dbReference>
<dbReference type="InterPro" id="IPR006119">
    <property type="entry name" value="Resolv_N"/>
</dbReference>
<dbReference type="PROSITE" id="PS51737">
    <property type="entry name" value="RECOMBINASE_DNA_BIND"/>
    <property type="match status" value="1"/>
</dbReference>
<gene>
    <name evidence="5" type="ORF">B2M26_08390</name>
</gene>
<evidence type="ECO:0000259" key="4">
    <source>
        <dbReference type="PROSITE" id="PS51737"/>
    </source>
</evidence>
<evidence type="ECO:0000256" key="1">
    <source>
        <dbReference type="SAM" id="Coils"/>
    </source>
</evidence>
<dbReference type="InterPro" id="IPR011109">
    <property type="entry name" value="DNA_bind_recombinase_dom"/>
</dbReference>
<feature type="region of interest" description="Disordered" evidence="2">
    <location>
        <begin position="1"/>
        <end position="22"/>
    </location>
</feature>
<dbReference type="SMART" id="SM00857">
    <property type="entry name" value="Resolvase"/>
    <property type="match status" value="1"/>
</dbReference>
<dbReference type="AlphaFoldDB" id="A0A1V4ESY9"/>
<dbReference type="InterPro" id="IPR025827">
    <property type="entry name" value="Zn_ribbon_recom_dom"/>
</dbReference>
<proteinExistence type="predicted"/>
<dbReference type="InterPro" id="IPR036162">
    <property type="entry name" value="Resolvase-like_N_sf"/>
</dbReference>
<reference evidence="5 6" key="1">
    <citation type="submission" date="2017-02" db="EMBL/GenBank/DDBJ databases">
        <title>Draft genome of Acidibacillus ferrooxidans Huett2.</title>
        <authorList>
            <person name="Schopf S."/>
        </authorList>
    </citation>
    <scope>NUCLEOTIDE SEQUENCE [LARGE SCALE GENOMIC DNA]</scope>
    <source>
        <strain evidence="5 6">Huett2</strain>
    </source>
</reference>
<comment type="caution">
    <text evidence="5">The sequence shown here is derived from an EMBL/GenBank/DDBJ whole genome shotgun (WGS) entry which is preliminary data.</text>
</comment>
<dbReference type="Pfam" id="PF00239">
    <property type="entry name" value="Resolvase"/>
    <property type="match status" value="1"/>
</dbReference>
<evidence type="ECO:0000256" key="2">
    <source>
        <dbReference type="SAM" id="MobiDB-lite"/>
    </source>
</evidence>
<keyword evidence="1" id="KW-0175">Coiled coil</keyword>
<protein>
    <recommendedName>
        <fullName evidence="7">Recombinase family protein</fullName>
    </recommendedName>
</protein>
<name>A0A1V4ESY9_9BACL</name>